<dbReference type="AlphaFoldDB" id="A0A1G8V986"/>
<dbReference type="GO" id="GO:0005576">
    <property type="term" value="C:extracellular region"/>
    <property type="evidence" value="ECO:0007669"/>
    <property type="project" value="TreeGrafter"/>
</dbReference>
<dbReference type="InterPro" id="IPR001547">
    <property type="entry name" value="Glyco_hydro_5"/>
</dbReference>
<evidence type="ECO:0000256" key="2">
    <source>
        <dbReference type="ARBA" id="ARBA00022801"/>
    </source>
</evidence>
<evidence type="ECO:0000256" key="3">
    <source>
        <dbReference type="ARBA" id="ARBA00023001"/>
    </source>
</evidence>
<dbReference type="RefSeq" id="WP_244157742.1">
    <property type="nucleotide sequence ID" value="NZ_CBCSKY010000020.1"/>
</dbReference>
<dbReference type="STRING" id="1174501.SAMN05216192_12067"/>
<keyword evidence="2 7" id="KW-0378">Hydrolase</keyword>
<keyword evidence="4" id="KW-0119">Carbohydrate metabolism</keyword>
<dbReference type="InterPro" id="IPR050386">
    <property type="entry name" value="Glycosyl_hydrolase_5"/>
</dbReference>
<evidence type="ECO:0000256" key="1">
    <source>
        <dbReference type="ARBA" id="ARBA00005641"/>
    </source>
</evidence>
<feature type="domain" description="Glycoside hydrolase family 5" evidence="8">
    <location>
        <begin position="27"/>
        <end position="316"/>
    </location>
</feature>
<accession>A0A1G8V986</accession>
<dbReference type="GO" id="GO:0008422">
    <property type="term" value="F:beta-glucosidase activity"/>
    <property type="evidence" value="ECO:0007669"/>
    <property type="project" value="TreeGrafter"/>
</dbReference>
<reference evidence="10" key="1">
    <citation type="submission" date="2016-10" db="EMBL/GenBank/DDBJ databases">
        <authorList>
            <person name="Varghese N."/>
            <person name="Submissions S."/>
        </authorList>
    </citation>
    <scope>NUCLEOTIDE SEQUENCE [LARGE SCALE GENOMIC DNA]</scope>
    <source>
        <strain evidence="10">CGMCC 1.11012</strain>
    </source>
</reference>
<evidence type="ECO:0000256" key="7">
    <source>
        <dbReference type="RuleBase" id="RU361153"/>
    </source>
</evidence>
<dbReference type="GO" id="GO:0030245">
    <property type="term" value="P:cellulose catabolic process"/>
    <property type="evidence" value="ECO:0007669"/>
    <property type="project" value="UniProtKB-KW"/>
</dbReference>
<organism evidence="9 10">
    <name type="scientific">Paenibacillus typhae</name>
    <dbReference type="NCBI Taxonomy" id="1174501"/>
    <lineage>
        <taxon>Bacteria</taxon>
        <taxon>Bacillati</taxon>
        <taxon>Bacillota</taxon>
        <taxon>Bacilli</taxon>
        <taxon>Bacillales</taxon>
        <taxon>Paenibacillaceae</taxon>
        <taxon>Paenibacillus</taxon>
    </lineage>
</organism>
<comment type="similarity">
    <text evidence="1 7">Belongs to the glycosyl hydrolase 5 (cellulase A) family.</text>
</comment>
<gene>
    <name evidence="9" type="ORF">SAMN05216192_12067</name>
</gene>
<evidence type="ECO:0000256" key="4">
    <source>
        <dbReference type="ARBA" id="ARBA00023277"/>
    </source>
</evidence>
<keyword evidence="3" id="KW-0136">Cellulose degradation</keyword>
<evidence type="ECO:0000313" key="10">
    <source>
        <dbReference type="Proteomes" id="UP000199050"/>
    </source>
</evidence>
<dbReference type="PANTHER" id="PTHR31297">
    <property type="entry name" value="GLUCAN ENDO-1,6-BETA-GLUCOSIDASE B"/>
    <property type="match status" value="1"/>
</dbReference>
<protein>
    <submittedName>
        <fullName evidence="9">Aryl-phospho-beta-D-glucosidase BglC, GH1 family</fullName>
    </submittedName>
</protein>
<dbReference type="PANTHER" id="PTHR31297:SF41">
    <property type="entry name" value="ENDOGLUCANASE, PUTATIVE (AFU_ORTHOLOGUE AFUA_5G01830)-RELATED"/>
    <property type="match status" value="1"/>
</dbReference>
<evidence type="ECO:0000259" key="8">
    <source>
        <dbReference type="Pfam" id="PF00150"/>
    </source>
</evidence>
<evidence type="ECO:0000256" key="6">
    <source>
        <dbReference type="ARBA" id="ARBA00023326"/>
    </source>
</evidence>
<evidence type="ECO:0000313" key="9">
    <source>
        <dbReference type="EMBL" id="SDJ61885.1"/>
    </source>
</evidence>
<dbReference type="InterPro" id="IPR017853">
    <property type="entry name" value="GH"/>
</dbReference>
<keyword evidence="6" id="KW-0624">Polysaccharide degradation</keyword>
<evidence type="ECO:0000256" key="5">
    <source>
        <dbReference type="ARBA" id="ARBA00023295"/>
    </source>
</evidence>
<keyword evidence="10" id="KW-1185">Reference proteome</keyword>
<dbReference type="Proteomes" id="UP000199050">
    <property type="component" value="Unassembled WGS sequence"/>
</dbReference>
<proteinExistence type="inferred from homology"/>
<keyword evidence="5 7" id="KW-0326">Glycosidase</keyword>
<dbReference type="SUPFAM" id="SSF51445">
    <property type="entry name" value="(Trans)glycosidases"/>
    <property type="match status" value="1"/>
</dbReference>
<dbReference type="GO" id="GO:0009986">
    <property type="term" value="C:cell surface"/>
    <property type="evidence" value="ECO:0007669"/>
    <property type="project" value="TreeGrafter"/>
</dbReference>
<dbReference type="Pfam" id="PF00150">
    <property type="entry name" value="Cellulase"/>
    <property type="match status" value="1"/>
</dbReference>
<dbReference type="EMBL" id="FNDX01000020">
    <property type="protein sequence ID" value="SDJ61885.1"/>
    <property type="molecule type" value="Genomic_DNA"/>
</dbReference>
<sequence>MKEWIGYSRGINLGGWLSQCPYQQAHYDSFITEKDIEMIASWGLDHVRLPVDYEVIEEPGDTEAYAGFKHIDNCIRWCADNGLNLIIDLHKTPGFSFDSVAANSLFDDPALQLRFLHLWKAISSRYASYKDTVAFELLNEIVEKDSSRWNALARRTVAEIRKYAPETKIVVGGIQWNSVHTLGLLDQPYDENIVYTFHFYEPFLFTHQRAAWVEQMPKSRMEYPGDLETYRSTSAAIGAFGSGLHAEGISGMGPAYMTSLIRNAIDVAAERNVYLYCGEYGVIEQAPAQSVVNWYRDVHDIFEQYKIGRAAWTYKQMDFGISDRYDSSITPEIISYL</sequence>
<name>A0A1G8V986_9BACL</name>
<dbReference type="Gene3D" id="3.20.20.80">
    <property type="entry name" value="Glycosidases"/>
    <property type="match status" value="1"/>
</dbReference>